<gene>
    <name evidence="5" type="ORF">QIS99_19065</name>
</gene>
<keyword evidence="6" id="KW-1185">Reference proteome</keyword>
<keyword evidence="2" id="KW-0238">DNA-binding</keyword>
<dbReference type="Pfam" id="PF00392">
    <property type="entry name" value="GntR"/>
    <property type="match status" value="1"/>
</dbReference>
<evidence type="ECO:0000313" key="6">
    <source>
        <dbReference type="Proteomes" id="UP001224661"/>
    </source>
</evidence>
<evidence type="ECO:0000256" key="3">
    <source>
        <dbReference type="ARBA" id="ARBA00023163"/>
    </source>
</evidence>
<dbReference type="PANTHER" id="PTHR43537:SF24">
    <property type="entry name" value="GLUCONATE OPERON TRANSCRIPTIONAL REPRESSOR"/>
    <property type="match status" value="1"/>
</dbReference>
<protein>
    <submittedName>
        <fullName evidence="5">Winged helix-turn-helix domain-containing protein</fullName>
    </submittedName>
</protein>
<dbReference type="CDD" id="cd07377">
    <property type="entry name" value="WHTH_GntR"/>
    <property type="match status" value="1"/>
</dbReference>
<evidence type="ECO:0000259" key="4">
    <source>
        <dbReference type="PROSITE" id="PS50949"/>
    </source>
</evidence>
<comment type="caution">
    <text evidence="5">The sequence shown here is derived from an EMBL/GenBank/DDBJ whole genome shotgun (WGS) entry which is preliminary data.</text>
</comment>
<reference evidence="5 6" key="1">
    <citation type="submission" date="2023-05" db="EMBL/GenBank/DDBJ databases">
        <title>Draft genome sequence of Streptomyces sp. B-S-A8 isolated from a cave soil in Thailand.</title>
        <authorList>
            <person name="Chamroensaksri N."/>
            <person name="Muangham S."/>
        </authorList>
    </citation>
    <scope>NUCLEOTIDE SEQUENCE [LARGE SCALE GENOMIC DNA]</scope>
    <source>
        <strain evidence="5 6">B-S-A8</strain>
    </source>
</reference>
<dbReference type="SMART" id="SM00345">
    <property type="entry name" value="HTH_GNTR"/>
    <property type="match status" value="1"/>
</dbReference>
<dbReference type="Gene3D" id="1.10.10.10">
    <property type="entry name" value="Winged helix-like DNA-binding domain superfamily/Winged helix DNA-binding domain"/>
    <property type="match status" value="1"/>
</dbReference>
<dbReference type="SUPFAM" id="SSF46785">
    <property type="entry name" value="Winged helix' DNA-binding domain"/>
    <property type="match status" value="1"/>
</dbReference>
<dbReference type="EMBL" id="JASCIR010000015">
    <property type="protein sequence ID" value="MDI3388289.1"/>
    <property type="molecule type" value="Genomic_DNA"/>
</dbReference>
<dbReference type="PANTHER" id="PTHR43537">
    <property type="entry name" value="TRANSCRIPTIONAL REGULATOR, GNTR FAMILY"/>
    <property type="match status" value="1"/>
</dbReference>
<dbReference type="PROSITE" id="PS50949">
    <property type="entry name" value="HTH_GNTR"/>
    <property type="match status" value="1"/>
</dbReference>
<dbReference type="Proteomes" id="UP001224661">
    <property type="component" value="Unassembled WGS sequence"/>
</dbReference>
<dbReference type="InterPro" id="IPR000524">
    <property type="entry name" value="Tscrpt_reg_HTH_GntR"/>
</dbReference>
<feature type="domain" description="HTH gntR-type" evidence="4">
    <location>
        <begin position="21"/>
        <end position="90"/>
    </location>
</feature>
<proteinExistence type="predicted"/>
<dbReference type="PRINTS" id="PR00035">
    <property type="entry name" value="HTHGNTR"/>
</dbReference>
<keyword evidence="1" id="KW-0805">Transcription regulation</keyword>
<evidence type="ECO:0000256" key="2">
    <source>
        <dbReference type="ARBA" id="ARBA00023125"/>
    </source>
</evidence>
<accession>A0ABT6RV32</accession>
<sequence length="306" mass="33651">MVGSCTVWGVTQESVAVNGRKPSHKDIADELRRRIRSGAVAAGSRMPTQAKLAEEFGVERGAVRQALATLAQEGLLVNVSRGSPPEVALPGQDEEPQTTMVGLAPRLVDAFQAEHVTVDAVCLTSETLMMGLSEPLRLIYDGRIRPESISVRVLLPSSRINLAFPVPAGEPSEHAAAADEAVDEPVHSRWLAQRNAQGQVLRHNLRALRASHGIDVKVEFRALPFTPAMKLYLLNGSEALLAYYMVTKREEEIDSEKIHMYDALGTQSLLFSFERPAGQRDEAFVDESQKWFDALWNTIARTLTLS</sequence>
<name>A0ABT6RV32_9ACTN</name>
<evidence type="ECO:0000256" key="1">
    <source>
        <dbReference type="ARBA" id="ARBA00023015"/>
    </source>
</evidence>
<dbReference type="InterPro" id="IPR036388">
    <property type="entry name" value="WH-like_DNA-bd_sf"/>
</dbReference>
<evidence type="ECO:0000313" key="5">
    <source>
        <dbReference type="EMBL" id="MDI3388289.1"/>
    </source>
</evidence>
<keyword evidence="3" id="KW-0804">Transcription</keyword>
<dbReference type="InterPro" id="IPR036390">
    <property type="entry name" value="WH_DNA-bd_sf"/>
</dbReference>
<organism evidence="5 6">
    <name type="scientific">Streptomyces solicavernae</name>
    <dbReference type="NCBI Taxonomy" id="3043614"/>
    <lineage>
        <taxon>Bacteria</taxon>
        <taxon>Bacillati</taxon>
        <taxon>Actinomycetota</taxon>
        <taxon>Actinomycetes</taxon>
        <taxon>Kitasatosporales</taxon>
        <taxon>Streptomycetaceae</taxon>
        <taxon>Streptomyces</taxon>
    </lineage>
</organism>